<organism evidence="1">
    <name type="scientific">mine drainage metagenome</name>
    <dbReference type="NCBI Taxonomy" id="410659"/>
    <lineage>
        <taxon>unclassified sequences</taxon>
        <taxon>metagenomes</taxon>
        <taxon>ecological metagenomes</taxon>
    </lineage>
</organism>
<dbReference type="AlphaFoldDB" id="A0A1J5QDA4"/>
<gene>
    <name evidence="1" type="ORF">GALL_368260</name>
</gene>
<reference evidence="1" key="1">
    <citation type="submission" date="2016-10" db="EMBL/GenBank/DDBJ databases">
        <title>Sequence of Gallionella enrichment culture.</title>
        <authorList>
            <person name="Poehlein A."/>
            <person name="Muehling M."/>
            <person name="Daniel R."/>
        </authorList>
    </citation>
    <scope>NUCLEOTIDE SEQUENCE</scope>
</reference>
<evidence type="ECO:0000313" key="1">
    <source>
        <dbReference type="EMBL" id="OIQ81408.1"/>
    </source>
</evidence>
<dbReference type="EMBL" id="MLJW01000928">
    <property type="protein sequence ID" value="OIQ81408.1"/>
    <property type="molecule type" value="Genomic_DNA"/>
</dbReference>
<protein>
    <submittedName>
        <fullName evidence="1">Uncharacterized protein</fullName>
    </submittedName>
</protein>
<proteinExistence type="predicted"/>
<accession>A0A1J5QDA4</accession>
<sequence length="78" mass="8568">MTPRREKDLANLHLARVIADVQSDPNWATASPDTQLEEVLHRLGDSAVATFADARAALVADMEARLLKTIDDGTPEER</sequence>
<name>A0A1J5QDA4_9ZZZZ</name>
<comment type="caution">
    <text evidence="1">The sequence shown here is derived from an EMBL/GenBank/DDBJ whole genome shotgun (WGS) entry which is preliminary data.</text>
</comment>